<evidence type="ECO:0000256" key="2">
    <source>
        <dbReference type="SAM" id="Phobius"/>
    </source>
</evidence>
<keyword evidence="2" id="KW-0812">Transmembrane</keyword>
<accession>A0A364VBQ5</accession>
<feature type="transmembrane region" description="Helical" evidence="2">
    <location>
        <begin position="309"/>
        <end position="327"/>
    </location>
</feature>
<sequence>MDDHHIAQGGGIQRRQRPTPSIADVRAAAERAQQAQQELIRITDADSAAPQEQAPTPQRLPYPQGFQQPRPPQNPGLGETHPHWWEGEAGPTRILAVLGGVITVMGLTFLALFAFSSGLLGPRSGTALAAGLSAVLFAAALPMHGKFPKGAVAPSLLLTGTLCGLATTWVAVFLLDLFPELAGAALTVALRAATMGIAYRWQNQPLAISFTLLAPLFIFPVAVSELTGRDYEGGMRVCVGFLGALALAARYRRRWFALSGTGAAVLAIGLLLTVRPLPVLLVGSVGALVLLGLARTLPRPSRTQLHLETYAILAPTLIALAPAQWWFGVRVIGTITLIGLGAAMTSLGAGSALGGPALKFSPNTDQPTVADAYVVLANTSLVLLVLALAQRGTASGWFAVPAVVLATGIAFFARRLERFVPIVTTTVGVLCLFPTSPTPGWTTPALKSRFP</sequence>
<dbReference type="AlphaFoldDB" id="A0A364VBQ5"/>
<feature type="transmembrane region" description="Helical" evidence="2">
    <location>
        <begin position="94"/>
        <end position="115"/>
    </location>
</feature>
<gene>
    <name evidence="3" type="ORF">CWC39_05390</name>
</gene>
<dbReference type="RefSeq" id="WP_112769490.1">
    <property type="nucleotide sequence ID" value="NZ_CP063191.1"/>
</dbReference>
<dbReference type="EMBL" id="PHQP01000032">
    <property type="protein sequence ID" value="RAV34038.1"/>
    <property type="molecule type" value="Genomic_DNA"/>
</dbReference>
<comment type="caution">
    <text evidence="3">The sequence shown here is derived from an EMBL/GenBank/DDBJ whole genome shotgun (WGS) entry which is preliminary data.</text>
</comment>
<feature type="transmembrane region" description="Helical" evidence="2">
    <location>
        <begin position="233"/>
        <end position="249"/>
    </location>
</feature>
<feature type="region of interest" description="Disordered" evidence="1">
    <location>
        <begin position="1"/>
        <end position="85"/>
    </location>
</feature>
<reference evidence="3 4" key="1">
    <citation type="journal article" date="2018" name="Syst. Appl. Microbiol.">
        <title>Corynebacterium heidelbergense sp. nov., isolated from the preen glands of Egyptian geese (Alopochen aegyptiacus).</title>
        <authorList>
            <person name="Braun M.S."/>
            <person name="Wang E."/>
            <person name="Zimmermann S."/>
            <person name="Wink M."/>
        </authorList>
    </citation>
    <scope>NUCLEOTIDE SEQUENCE [LARGE SCALE GENOMIC DNA]</scope>
    <source>
        <strain evidence="3 4">DSM 104638</strain>
    </source>
</reference>
<feature type="transmembrane region" description="Helical" evidence="2">
    <location>
        <begin position="256"/>
        <end position="274"/>
    </location>
</feature>
<protein>
    <submittedName>
        <fullName evidence="3">Uncharacterized protein</fullName>
    </submittedName>
</protein>
<evidence type="ECO:0000313" key="3">
    <source>
        <dbReference type="EMBL" id="RAV34038.1"/>
    </source>
</evidence>
<feature type="transmembrane region" description="Helical" evidence="2">
    <location>
        <begin position="280"/>
        <end position="297"/>
    </location>
</feature>
<feature type="transmembrane region" description="Helical" evidence="2">
    <location>
        <begin position="206"/>
        <end position="227"/>
    </location>
</feature>
<name>A0A364VBQ5_9CORY</name>
<feature type="transmembrane region" description="Helical" evidence="2">
    <location>
        <begin position="333"/>
        <end position="358"/>
    </location>
</feature>
<feature type="transmembrane region" description="Helical" evidence="2">
    <location>
        <begin position="127"/>
        <end position="144"/>
    </location>
</feature>
<feature type="transmembrane region" description="Helical" evidence="2">
    <location>
        <begin position="156"/>
        <end position="175"/>
    </location>
</feature>
<dbReference type="Proteomes" id="UP000251047">
    <property type="component" value="Unassembled WGS sequence"/>
</dbReference>
<feature type="transmembrane region" description="Helical" evidence="2">
    <location>
        <begin position="370"/>
        <end position="389"/>
    </location>
</feature>
<evidence type="ECO:0000256" key="1">
    <source>
        <dbReference type="SAM" id="MobiDB-lite"/>
    </source>
</evidence>
<feature type="transmembrane region" description="Helical" evidence="2">
    <location>
        <begin position="181"/>
        <end position="199"/>
    </location>
</feature>
<keyword evidence="2" id="KW-1133">Transmembrane helix</keyword>
<feature type="transmembrane region" description="Helical" evidence="2">
    <location>
        <begin position="395"/>
        <end position="413"/>
    </location>
</feature>
<organism evidence="3 4">
    <name type="scientific">Corynebacterium heidelbergense</name>
    <dbReference type="NCBI Taxonomy" id="2055947"/>
    <lineage>
        <taxon>Bacteria</taxon>
        <taxon>Bacillati</taxon>
        <taxon>Actinomycetota</taxon>
        <taxon>Actinomycetes</taxon>
        <taxon>Mycobacteriales</taxon>
        <taxon>Corynebacteriaceae</taxon>
        <taxon>Corynebacterium</taxon>
    </lineage>
</organism>
<keyword evidence="2" id="KW-0472">Membrane</keyword>
<proteinExistence type="predicted"/>
<evidence type="ECO:0000313" key="4">
    <source>
        <dbReference type="Proteomes" id="UP000251047"/>
    </source>
</evidence>